<name>A0AB34IQS4_PRYPA</name>
<dbReference type="NCBIfam" id="NF033580">
    <property type="entry name" value="transpos_IS5_3"/>
    <property type="match status" value="1"/>
</dbReference>
<evidence type="ECO:0000259" key="1">
    <source>
        <dbReference type="Pfam" id="PF01609"/>
    </source>
</evidence>
<dbReference type="GO" id="GO:0004803">
    <property type="term" value="F:transposase activity"/>
    <property type="evidence" value="ECO:0007669"/>
    <property type="project" value="InterPro"/>
</dbReference>
<sequence>MAFRLGMQSAGMRPYCCDARVREIVKLVVAERFPIGRVRRPRANVDDVLDACEFLVWSGAPYRALQYHCSAYSHVTIHAYLTKWANAGVFQEAYRRALRLQRRPTRRGATHNAIDTTYVKNLYGRDCIGRNPTDRGRNATKVSALVDSDGVVHSLRFYPGNTPDCHTVSDTLDNRMSPTPRGTALYADKGYDSRAVRHTMQQSGYVDCVLKRCRRGQVTRQNRGQRPRQRTNVALRVSNRRRGIVECVFSWFDKSRRLLMRVDASRIAFEAYSWLACLRILGRRLV</sequence>
<accession>A0AB34IQS4</accession>
<dbReference type="AlphaFoldDB" id="A0AB34IQS4"/>
<evidence type="ECO:0000313" key="3">
    <source>
        <dbReference type="Proteomes" id="UP001515480"/>
    </source>
</evidence>
<dbReference type="InterPro" id="IPR002559">
    <property type="entry name" value="Transposase_11"/>
</dbReference>
<evidence type="ECO:0000313" key="2">
    <source>
        <dbReference type="EMBL" id="KAL1504756.1"/>
    </source>
</evidence>
<proteinExistence type="predicted"/>
<comment type="caution">
    <text evidence="2">The sequence shown here is derived from an EMBL/GenBank/DDBJ whole genome shotgun (WGS) entry which is preliminary data.</text>
</comment>
<dbReference type="GO" id="GO:0003677">
    <property type="term" value="F:DNA binding"/>
    <property type="evidence" value="ECO:0007669"/>
    <property type="project" value="InterPro"/>
</dbReference>
<keyword evidence="3" id="KW-1185">Reference proteome</keyword>
<organism evidence="2 3">
    <name type="scientific">Prymnesium parvum</name>
    <name type="common">Toxic golden alga</name>
    <dbReference type="NCBI Taxonomy" id="97485"/>
    <lineage>
        <taxon>Eukaryota</taxon>
        <taxon>Haptista</taxon>
        <taxon>Haptophyta</taxon>
        <taxon>Prymnesiophyceae</taxon>
        <taxon>Prymnesiales</taxon>
        <taxon>Prymnesiaceae</taxon>
        <taxon>Prymnesium</taxon>
    </lineage>
</organism>
<reference evidence="2 3" key="1">
    <citation type="journal article" date="2024" name="Science">
        <title>Giant polyketide synthase enzymes in the biosynthesis of giant marine polyether toxins.</title>
        <authorList>
            <person name="Fallon T.R."/>
            <person name="Shende V.V."/>
            <person name="Wierzbicki I.H."/>
            <person name="Pendleton A.L."/>
            <person name="Watervoot N.F."/>
            <person name="Auber R.P."/>
            <person name="Gonzalez D.J."/>
            <person name="Wisecaver J.H."/>
            <person name="Moore B.S."/>
        </authorList>
    </citation>
    <scope>NUCLEOTIDE SEQUENCE [LARGE SCALE GENOMIC DNA]</scope>
    <source>
        <strain evidence="2 3">12B1</strain>
    </source>
</reference>
<dbReference type="PANTHER" id="PTHR30007">
    <property type="entry name" value="PHP DOMAIN PROTEIN"/>
    <property type="match status" value="1"/>
</dbReference>
<gene>
    <name evidence="2" type="ORF">AB1Y20_008532</name>
</gene>
<dbReference type="EMBL" id="JBGBPQ010000019">
    <property type="protein sequence ID" value="KAL1504756.1"/>
    <property type="molecule type" value="Genomic_DNA"/>
</dbReference>
<dbReference type="Proteomes" id="UP001515480">
    <property type="component" value="Unassembled WGS sequence"/>
</dbReference>
<dbReference type="GO" id="GO:0006313">
    <property type="term" value="P:DNA transposition"/>
    <property type="evidence" value="ECO:0007669"/>
    <property type="project" value="InterPro"/>
</dbReference>
<feature type="domain" description="Transposase IS4-like" evidence="1">
    <location>
        <begin position="131"/>
        <end position="263"/>
    </location>
</feature>
<dbReference type="Pfam" id="PF01609">
    <property type="entry name" value="DDE_Tnp_1"/>
    <property type="match status" value="1"/>
</dbReference>
<protein>
    <recommendedName>
        <fullName evidence="1">Transposase IS4-like domain-containing protein</fullName>
    </recommendedName>
</protein>